<evidence type="ECO:0000313" key="2">
    <source>
        <dbReference type="EMBL" id="KAA1074415.1"/>
    </source>
</evidence>
<sequence length="287" mass="27899">MRLFTPRSPFPTSTCISTTYPRFRLNTRFPRLIYLFIFHTTPTASSMQSSLIVSVLIVCSGVIAVPTSRGSDYAVTEPHGDSESYAPTNSYSPPPKSYSPSVEHSSYTQKPSYTNTAVPQYSSGPGQSPRVHAPGPVRFPSGSVGAYPQYGGFGNGGGMLPGFGLGGLGLGANAQVAGGVGGLVEGGTGFGTGIGANALVNVGTGLNAGARVGAGVGGPLVGVGANVNAAVGAGVGGPLVGAGANVHAAAGVAGPTSIAAQATVGAAVSAAPVGVGAAARVGAGVAV</sequence>
<comment type="caution">
    <text evidence="2">The sequence shown here is derived from an EMBL/GenBank/DDBJ whole genome shotgun (WGS) entry which is preliminary data.</text>
</comment>
<dbReference type="OrthoDB" id="10453729at2759"/>
<dbReference type="EMBL" id="VSWC01000157">
    <property type="protein sequence ID" value="KAA1074415.1"/>
    <property type="molecule type" value="Genomic_DNA"/>
</dbReference>
<feature type="region of interest" description="Disordered" evidence="1">
    <location>
        <begin position="70"/>
        <end position="136"/>
    </location>
</feature>
<name>A0A5B0MC60_PUCGR</name>
<keyword evidence="3" id="KW-1185">Reference proteome</keyword>
<accession>A0A5B0MC60</accession>
<protein>
    <submittedName>
        <fullName evidence="2">Uncharacterized protein</fullName>
    </submittedName>
</protein>
<dbReference type="OMA" id="MVACPEV"/>
<evidence type="ECO:0000313" key="3">
    <source>
        <dbReference type="Proteomes" id="UP000324748"/>
    </source>
</evidence>
<organism evidence="2 3">
    <name type="scientific">Puccinia graminis f. sp. tritici</name>
    <dbReference type="NCBI Taxonomy" id="56615"/>
    <lineage>
        <taxon>Eukaryota</taxon>
        <taxon>Fungi</taxon>
        <taxon>Dikarya</taxon>
        <taxon>Basidiomycota</taxon>
        <taxon>Pucciniomycotina</taxon>
        <taxon>Pucciniomycetes</taxon>
        <taxon>Pucciniales</taxon>
        <taxon>Pucciniaceae</taxon>
        <taxon>Puccinia</taxon>
    </lineage>
</organism>
<feature type="compositionally biased region" description="Polar residues" evidence="1">
    <location>
        <begin position="102"/>
        <end position="126"/>
    </location>
</feature>
<evidence type="ECO:0000256" key="1">
    <source>
        <dbReference type="SAM" id="MobiDB-lite"/>
    </source>
</evidence>
<gene>
    <name evidence="2" type="ORF">PGT21_004620</name>
</gene>
<dbReference type="Proteomes" id="UP000324748">
    <property type="component" value="Unassembled WGS sequence"/>
</dbReference>
<dbReference type="AlphaFoldDB" id="A0A5B0MC60"/>
<proteinExistence type="predicted"/>
<reference evidence="2 3" key="1">
    <citation type="submission" date="2019-05" db="EMBL/GenBank/DDBJ databases">
        <title>Emergence of the Ug99 lineage of the wheat stem rust pathogen through somatic hybridization.</title>
        <authorList>
            <person name="Li F."/>
            <person name="Upadhyaya N.M."/>
            <person name="Sperschneider J."/>
            <person name="Matny O."/>
            <person name="Nguyen-Phuc H."/>
            <person name="Mago R."/>
            <person name="Raley C."/>
            <person name="Miller M.E."/>
            <person name="Silverstein K.A.T."/>
            <person name="Henningsen E."/>
            <person name="Hirsch C.D."/>
            <person name="Visser B."/>
            <person name="Pretorius Z.A."/>
            <person name="Steffenson B.J."/>
            <person name="Schwessinger B."/>
            <person name="Dodds P.N."/>
            <person name="Figueroa M."/>
        </authorList>
    </citation>
    <scope>NUCLEOTIDE SEQUENCE [LARGE SCALE GENOMIC DNA]</scope>
    <source>
        <strain evidence="2">21-0</strain>
    </source>
</reference>